<proteinExistence type="predicted"/>
<protein>
    <submittedName>
        <fullName evidence="1">Uncharacterized protein</fullName>
    </submittedName>
</protein>
<feature type="non-terminal residue" evidence="1">
    <location>
        <position position="1"/>
    </location>
</feature>
<dbReference type="EMBL" id="BART01036609">
    <property type="protein sequence ID" value="GAH12691.1"/>
    <property type="molecule type" value="Genomic_DNA"/>
</dbReference>
<name>X1CW22_9ZZZZ</name>
<organism evidence="1">
    <name type="scientific">marine sediment metagenome</name>
    <dbReference type="NCBI Taxonomy" id="412755"/>
    <lineage>
        <taxon>unclassified sequences</taxon>
        <taxon>metagenomes</taxon>
        <taxon>ecological metagenomes</taxon>
    </lineage>
</organism>
<dbReference type="AlphaFoldDB" id="X1CW22"/>
<evidence type="ECO:0000313" key="1">
    <source>
        <dbReference type="EMBL" id="GAH12691.1"/>
    </source>
</evidence>
<gene>
    <name evidence="1" type="ORF">S01H4_61655</name>
</gene>
<comment type="caution">
    <text evidence="1">The sequence shown here is derived from an EMBL/GenBank/DDBJ whole genome shotgun (WGS) entry which is preliminary data.</text>
</comment>
<reference evidence="1" key="1">
    <citation type="journal article" date="2014" name="Front. Microbiol.">
        <title>High frequency of phylogenetically diverse reductive dehalogenase-homologous genes in deep subseafloor sedimentary metagenomes.</title>
        <authorList>
            <person name="Kawai M."/>
            <person name="Futagami T."/>
            <person name="Toyoda A."/>
            <person name="Takaki Y."/>
            <person name="Nishi S."/>
            <person name="Hori S."/>
            <person name="Arai W."/>
            <person name="Tsubouchi T."/>
            <person name="Morono Y."/>
            <person name="Uchiyama I."/>
            <person name="Ito T."/>
            <person name="Fujiyama A."/>
            <person name="Inagaki F."/>
            <person name="Takami H."/>
        </authorList>
    </citation>
    <scope>NUCLEOTIDE SEQUENCE</scope>
    <source>
        <strain evidence="1">Expedition CK06-06</strain>
    </source>
</reference>
<sequence length="29" mass="3310">SAEKLKISMRTIRNVTEFTIVKKLPAFST</sequence>
<accession>X1CW22</accession>